<comment type="caution">
    <text evidence="8">The sequence shown here is derived from an EMBL/GenBank/DDBJ whole genome shotgun (WGS) entry which is preliminary data.</text>
</comment>
<dbReference type="Pfam" id="PF10035">
    <property type="entry name" value="DUF2179"/>
    <property type="match status" value="1"/>
</dbReference>
<dbReference type="InterPro" id="IPR003740">
    <property type="entry name" value="YitT"/>
</dbReference>
<evidence type="ECO:0000256" key="5">
    <source>
        <dbReference type="ARBA" id="ARBA00023136"/>
    </source>
</evidence>
<dbReference type="InterPro" id="IPR051461">
    <property type="entry name" value="UPF0750_membrane"/>
</dbReference>
<dbReference type="Pfam" id="PF02588">
    <property type="entry name" value="YitT_membrane"/>
    <property type="match status" value="1"/>
</dbReference>
<dbReference type="Proteomes" id="UP000011758">
    <property type="component" value="Unassembled WGS sequence"/>
</dbReference>
<organism evidence="8 9">
    <name type="scientific">Eggerthia catenaformis OT 569 = DSM 20559</name>
    <dbReference type="NCBI Taxonomy" id="999415"/>
    <lineage>
        <taxon>Bacteria</taxon>
        <taxon>Bacillati</taxon>
        <taxon>Bacillota</taxon>
        <taxon>Erysipelotrichia</taxon>
        <taxon>Erysipelotrichales</taxon>
        <taxon>Coprobacillaceae</taxon>
        <taxon>Eggerthia</taxon>
    </lineage>
</organism>
<keyword evidence="5 6" id="KW-0472">Membrane</keyword>
<dbReference type="AlphaFoldDB" id="M2Q099"/>
<evidence type="ECO:0000256" key="3">
    <source>
        <dbReference type="ARBA" id="ARBA00022692"/>
    </source>
</evidence>
<feature type="transmembrane region" description="Helical" evidence="6">
    <location>
        <begin position="55"/>
        <end position="77"/>
    </location>
</feature>
<feature type="domain" description="DUF2179" evidence="7">
    <location>
        <begin position="228"/>
        <end position="282"/>
    </location>
</feature>
<dbReference type="GO" id="GO:0005886">
    <property type="term" value="C:plasma membrane"/>
    <property type="evidence" value="ECO:0007669"/>
    <property type="project" value="UniProtKB-SubCell"/>
</dbReference>
<dbReference type="BioCyc" id="ECAT999415-HMP:GTTI-1320-MONOMER"/>
<protein>
    <recommendedName>
        <fullName evidence="7">DUF2179 domain-containing protein</fullName>
    </recommendedName>
</protein>
<evidence type="ECO:0000256" key="4">
    <source>
        <dbReference type="ARBA" id="ARBA00022989"/>
    </source>
</evidence>
<evidence type="ECO:0000256" key="2">
    <source>
        <dbReference type="ARBA" id="ARBA00022475"/>
    </source>
</evidence>
<dbReference type="STRING" id="999415.HMPREF9943_01286"/>
<name>M2Q099_9FIRM</name>
<sequence>MPNYIKNSKASKLLIHSILVIIGNICLAAGISCFAVPAHIILGGASGLTLVMQKFIPISLSQGVLVINIIALVVAFFFLGKSFVLGTLVSTFAFPFFLEFFERNTVLSHLTNDVLLAAIYSALLCGLGLGIIFRVGYSTGGLDIPPIIISKYTGFPVGTLINVLDVLILLGQIPFSNIENILYGIIQVLICGYIINQITIFGENNIQVIVISEYYQEIKDMIFNNIDRGCTLLNITTGYMKKDGKAVMVVLSRREYALLTENIQEIDPNAFIIASEVHSVKGRGFTLPSIDL</sequence>
<accession>M2Q099</accession>
<evidence type="ECO:0000313" key="8">
    <source>
        <dbReference type="EMBL" id="EMD16360.1"/>
    </source>
</evidence>
<evidence type="ECO:0000256" key="6">
    <source>
        <dbReference type="SAM" id="Phobius"/>
    </source>
</evidence>
<gene>
    <name evidence="8" type="ORF">HMPREF9943_01286</name>
</gene>
<keyword evidence="9" id="KW-1185">Reference proteome</keyword>
<dbReference type="CDD" id="cd16380">
    <property type="entry name" value="YitT_C"/>
    <property type="match status" value="1"/>
</dbReference>
<feature type="transmembrane region" description="Helical" evidence="6">
    <location>
        <begin position="83"/>
        <end position="102"/>
    </location>
</feature>
<dbReference type="EMBL" id="AGEJ01000021">
    <property type="protein sequence ID" value="EMD16360.1"/>
    <property type="molecule type" value="Genomic_DNA"/>
</dbReference>
<keyword evidence="3 6" id="KW-0812">Transmembrane</keyword>
<dbReference type="InterPro" id="IPR019264">
    <property type="entry name" value="DUF2179"/>
</dbReference>
<feature type="transmembrane region" description="Helical" evidence="6">
    <location>
        <begin position="114"/>
        <end position="137"/>
    </location>
</feature>
<feature type="transmembrane region" description="Helical" evidence="6">
    <location>
        <begin position="182"/>
        <end position="202"/>
    </location>
</feature>
<dbReference type="InterPro" id="IPR015867">
    <property type="entry name" value="N-reg_PII/ATP_PRibTrfase_C"/>
</dbReference>
<dbReference type="PANTHER" id="PTHR33545:SF5">
    <property type="entry name" value="UPF0750 MEMBRANE PROTEIN YITT"/>
    <property type="match status" value="1"/>
</dbReference>
<evidence type="ECO:0000259" key="7">
    <source>
        <dbReference type="Pfam" id="PF10035"/>
    </source>
</evidence>
<comment type="subcellular location">
    <subcellularLocation>
        <location evidence="1">Cell membrane</location>
        <topology evidence="1">Multi-pass membrane protein</topology>
    </subcellularLocation>
</comment>
<dbReference type="eggNOG" id="COG1284">
    <property type="taxonomic scope" value="Bacteria"/>
</dbReference>
<keyword evidence="2" id="KW-1003">Cell membrane</keyword>
<dbReference type="PROSITE" id="PS51257">
    <property type="entry name" value="PROKAR_LIPOPROTEIN"/>
    <property type="match status" value="1"/>
</dbReference>
<keyword evidence="4 6" id="KW-1133">Transmembrane helix</keyword>
<dbReference type="OrthoDB" id="1758221at2"/>
<dbReference type="RefSeq" id="WP_004803237.1">
    <property type="nucleotide sequence ID" value="NZ_AUGJ01000001.1"/>
</dbReference>
<dbReference type="PIRSF" id="PIRSF006483">
    <property type="entry name" value="Membrane_protein_YitT"/>
    <property type="match status" value="1"/>
</dbReference>
<proteinExistence type="predicted"/>
<reference evidence="8 9" key="1">
    <citation type="submission" date="2013-02" db="EMBL/GenBank/DDBJ databases">
        <title>The Genome Sequence of Lactobacillus catenaformis F0143.</title>
        <authorList>
            <consortium name="The Broad Institute Genome Sequencing Platform"/>
            <person name="Earl A."/>
            <person name="Ward D."/>
            <person name="Feldgarden M."/>
            <person name="Gevers D."/>
            <person name="Izard J."/>
            <person name="Blanton J.M."/>
            <person name="Mathney J."/>
            <person name="Dewhirst F.E."/>
            <person name="Young S.K."/>
            <person name="Zeng Q."/>
            <person name="Gargeya S."/>
            <person name="Fitzgerald M."/>
            <person name="Haas B."/>
            <person name="Abouelleil A."/>
            <person name="Alvarado L."/>
            <person name="Arachchi H.M."/>
            <person name="Berlin A."/>
            <person name="Chapman S.B."/>
            <person name="Gearin G."/>
            <person name="Goldberg J."/>
            <person name="Griggs A."/>
            <person name="Gujja S."/>
            <person name="Hansen M."/>
            <person name="Heiman D."/>
            <person name="Howarth C."/>
            <person name="Larimer J."/>
            <person name="Lui A."/>
            <person name="MacDonald P.J.P."/>
            <person name="McCowen C."/>
            <person name="Montmayeur A."/>
            <person name="Murphy C."/>
            <person name="Neiman D."/>
            <person name="Pearson M."/>
            <person name="Priest M."/>
            <person name="Roberts A."/>
            <person name="Saif S."/>
            <person name="Shea T."/>
            <person name="Sisk P."/>
            <person name="Stolte C."/>
            <person name="Sykes S."/>
            <person name="Wortman J."/>
            <person name="Nusbaum C."/>
            <person name="Birren B."/>
        </authorList>
    </citation>
    <scope>NUCLEOTIDE SEQUENCE [LARGE SCALE GENOMIC DNA]</scope>
    <source>
        <strain evidence="8 9">OT 569</strain>
    </source>
</reference>
<dbReference type="Gene3D" id="3.30.70.120">
    <property type="match status" value="1"/>
</dbReference>
<evidence type="ECO:0000313" key="9">
    <source>
        <dbReference type="Proteomes" id="UP000011758"/>
    </source>
</evidence>
<evidence type="ECO:0000256" key="1">
    <source>
        <dbReference type="ARBA" id="ARBA00004651"/>
    </source>
</evidence>
<dbReference type="PANTHER" id="PTHR33545">
    <property type="entry name" value="UPF0750 MEMBRANE PROTEIN YITT-RELATED"/>
    <property type="match status" value="1"/>
</dbReference>
<feature type="transmembrane region" description="Helical" evidence="6">
    <location>
        <begin position="149"/>
        <end position="170"/>
    </location>
</feature>
<feature type="transmembrane region" description="Helical" evidence="6">
    <location>
        <begin position="13"/>
        <end position="43"/>
    </location>
</feature>